<dbReference type="InterPro" id="IPR042098">
    <property type="entry name" value="TauD-like_sf"/>
</dbReference>
<dbReference type="EMBL" id="JARIHO010000003">
    <property type="protein sequence ID" value="KAJ7363737.1"/>
    <property type="molecule type" value="Genomic_DNA"/>
</dbReference>
<organism evidence="5 6">
    <name type="scientific">Mycena albidolilacea</name>
    <dbReference type="NCBI Taxonomy" id="1033008"/>
    <lineage>
        <taxon>Eukaryota</taxon>
        <taxon>Fungi</taxon>
        <taxon>Dikarya</taxon>
        <taxon>Basidiomycota</taxon>
        <taxon>Agaricomycotina</taxon>
        <taxon>Agaricomycetes</taxon>
        <taxon>Agaricomycetidae</taxon>
        <taxon>Agaricales</taxon>
        <taxon>Marasmiineae</taxon>
        <taxon>Mycenaceae</taxon>
        <taxon>Mycena</taxon>
    </lineage>
</organism>
<dbReference type="Proteomes" id="UP001218218">
    <property type="component" value="Unassembled WGS sequence"/>
</dbReference>
<keyword evidence="2" id="KW-0560">Oxidoreductase</keyword>
<evidence type="ECO:0000256" key="3">
    <source>
        <dbReference type="ARBA" id="ARBA00023004"/>
    </source>
</evidence>
<evidence type="ECO:0000256" key="4">
    <source>
        <dbReference type="SAM" id="MobiDB-lite"/>
    </source>
</evidence>
<dbReference type="GO" id="GO:0016491">
    <property type="term" value="F:oxidoreductase activity"/>
    <property type="evidence" value="ECO:0007669"/>
    <property type="project" value="UniProtKB-KW"/>
</dbReference>
<gene>
    <name evidence="5" type="ORF">DFH08DRAFT_1015117</name>
</gene>
<dbReference type="AlphaFoldDB" id="A0AAD7AN46"/>
<keyword evidence="6" id="KW-1185">Reference proteome</keyword>
<dbReference type="SUPFAM" id="SSF51197">
    <property type="entry name" value="Clavaminate synthase-like"/>
    <property type="match status" value="1"/>
</dbReference>
<evidence type="ECO:0000313" key="5">
    <source>
        <dbReference type="EMBL" id="KAJ7363737.1"/>
    </source>
</evidence>
<name>A0AAD7AN46_9AGAR</name>
<evidence type="ECO:0000256" key="1">
    <source>
        <dbReference type="ARBA" id="ARBA00001954"/>
    </source>
</evidence>
<dbReference type="PANTHER" id="PTHR43779:SF2">
    <property type="entry name" value="ALPHA-KETOGLUTARATE-DEPENDENT XANTHINE DIOXYGENASE XAN1"/>
    <property type="match status" value="1"/>
</dbReference>
<dbReference type="InterPro" id="IPR051178">
    <property type="entry name" value="TfdA_dioxygenase"/>
</dbReference>
<protein>
    <submittedName>
        <fullName evidence="5">Uncharacterized protein</fullName>
    </submittedName>
</protein>
<feature type="compositionally biased region" description="Polar residues" evidence="4">
    <location>
        <begin position="12"/>
        <end position="21"/>
    </location>
</feature>
<comment type="cofactor">
    <cofactor evidence="1">
        <name>Fe(2+)</name>
        <dbReference type="ChEBI" id="CHEBI:29033"/>
    </cofactor>
</comment>
<comment type="caution">
    <text evidence="5">The sequence shown here is derived from an EMBL/GenBank/DDBJ whole genome shotgun (WGS) entry which is preliminary data.</text>
</comment>
<proteinExistence type="predicted"/>
<keyword evidence="3" id="KW-0408">Iron</keyword>
<dbReference type="Gene3D" id="3.60.130.10">
    <property type="entry name" value="Clavaminate synthase-like"/>
    <property type="match status" value="1"/>
</dbReference>
<feature type="region of interest" description="Disordered" evidence="4">
    <location>
        <begin position="1"/>
        <end position="23"/>
    </location>
</feature>
<evidence type="ECO:0000313" key="6">
    <source>
        <dbReference type="Proteomes" id="UP001218218"/>
    </source>
</evidence>
<dbReference type="PANTHER" id="PTHR43779">
    <property type="entry name" value="DIOXYGENASE RV0097-RELATED"/>
    <property type="match status" value="1"/>
</dbReference>
<reference evidence="5" key="1">
    <citation type="submission" date="2023-03" db="EMBL/GenBank/DDBJ databases">
        <title>Massive genome expansion in bonnet fungi (Mycena s.s.) driven by repeated elements and novel gene families across ecological guilds.</title>
        <authorList>
            <consortium name="Lawrence Berkeley National Laboratory"/>
            <person name="Harder C.B."/>
            <person name="Miyauchi S."/>
            <person name="Viragh M."/>
            <person name="Kuo A."/>
            <person name="Thoen E."/>
            <person name="Andreopoulos B."/>
            <person name="Lu D."/>
            <person name="Skrede I."/>
            <person name="Drula E."/>
            <person name="Henrissat B."/>
            <person name="Morin E."/>
            <person name="Kohler A."/>
            <person name="Barry K."/>
            <person name="LaButti K."/>
            <person name="Morin E."/>
            <person name="Salamov A."/>
            <person name="Lipzen A."/>
            <person name="Mereny Z."/>
            <person name="Hegedus B."/>
            <person name="Baldrian P."/>
            <person name="Stursova M."/>
            <person name="Weitz H."/>
            <person name="Taylor A."/>
            <person name="Grigoriev I.V."/>
            <person name="Nagy L.G."/>
            <person name="Martin F."/>
            <person name="Kauserud H."/>
        </authorList>
    </citation>
    <scope>NUCLEOTIDE SEQUENCE</scope>
    <source>
        <strain evidence="5">CBHHK002</strain>
    </source>
</reference>
<evidence type="ECO:0000256" key="2">
    <source>
        <dbReference type="ARBA" id="ARBA00023002"/>
    </source>
</evidence>
<sequence>MSPPAPHVRTTCPRNHITSSLPPHVPLHPKSFPHQVHASVRPAAPEIVSGEWLLHADSSTVQLAVLSDRPLAGIRTEPGYFSGGDASTPPTRPFTRHWSALAARATRFYRWHIDTALYDLSPPRIMTLHVLRIPHRLPQVCRYDEGTTAFVAGKTMWVLLPPELESVAVRAHHSTRLGLEYEGLEVELGALPPWEEAQDVAGVTGELVFRVHPCGATELFINSLLEGTACKAVLYPDSAHLTDLQDLPYTMQCPAIAPHVRSLLPLSSAPTNSSPSFPPEAHLPV</sequence>
<accession>A0AAD7AN46</accession>